<comment type="caution">
    <text evidence="1">The sequence shown here is derived from an EMBL/GenBank/DDBJ whole genome shotgun (WGS) entry which is preliminary data.</text>
</comment>
<sequence>MSPKSSLISDCKVITSVVPWQLKNWDITKRRRDIIAFENISLTAHSCKFNLSLCLDAEHDNIKQDEISTLNVKLHHSNGLRSKFFVTVYLEKKINKFSYACVMQPADLVTNEFIEIKKIVDGTVEPEEKNILDLSLLSEYYKNQTLVDVTIIVGPKKQHLYAHAVVLAIACPYFSSMLNGSNMKEQNTHIIDLSADPDITYDLFKGFLDYVYGIRKLEEMSTLTRELFILADKYNFVRLRHECDKMLCASLSKDNLTSLLIFAHQYNFELLEKKALDLARNCGMLWKDAEGLDQLLSNPKLAVELLQNLP</sequence>
<keyword evidence="2" id="KW-1185">Reference proteome</keyword>
<accession>A0ACC2NT39</accession>
<organism evidence="1 2">
    <name type="scientific">Eretmocerus hayati</name>
    <dbReference type="NCBI Taxonomy" id="131215"/>
    <lineage>
        <taxon>Eukaryota</taxon>
        <taxon>Metazoa</taxon>
        <taxon>Ecdysozoa</taxon>
        <taxon>Arthropoda</taxon>
        <taxon>Hexapoda</taxon>
        <taxon>Insecta</taxon>
        <taxon>Pterygota</taxon>
        <taxon>Neoptera</taxon>
        <taxon>Endopterygota</taxon>
        <taxon>Hymenoptera</taxon>
        <taxon>Apocrita</taxon>
        <taxon>Proctotrupomorpha</taxon>
        <taxon>Chalcidoidea</taxon>
        <taxon>Aphelinidae</taxon>
        <taxon>Aphelininae</taxon>
        <taxon>Eretmocerus</taxon>
    </lineage>
</organism>
<reference evidence="1" key="1">
    <citation type="submission" date="2023-04" db="EMBL/GenBank/DDBJ databases">
        <title>A chromosome-level genome assembly of the parasitoid wasp Eretmocerus hayati.</title>
        <authorList>
            <person name="Zhong Y."/>
            <person name="Liu S."/>
            <person name="Liu Y."/>
        </authorList>
    </citation>
    <scope>NUCLEOTIDE SEQUENCE</scope>
    <source>
        <strain evidence="1">ZJU_SS_LIU_2023</strain>
    </source>
</reference>
<proteinExistence type="predicted"/>
<dbReference type="EMBL" id="CM056743">
    <property type="protein sequence ID" value="KAJ8674425.1"/>
    <property type="molecule type" value="Genomic_DNA"/>
</dbReference>
<protein>
    <submittedName>
        <fullName evidence="1">Uncharacterized protein</fullName>
    </submittedName>
</protein>
<gene>
    <name evidence="1" type="ORF">QAD02_005687</name>
</gene>
<dbReference type="Proteomes" id="UP001239111">
    <property type="component" value="Chromosome 3"/>
</dbReference>
<name>A0ACC2NT39_9HYME</name>
<evidence type="ECO:0000313" key="1">
    <source>
        <dbReference type="EMBL" id="KAJ8674425.1"/>
    </source>
</evidence>
<evidence type="ECO:0000313" key="2">
    <source>
        <dbReference type="Proteomes" id="UP001239111"/>
    </source>
</evidence>